<sequence>MGLTPHLHSLDSKPGQNVYQGSENDFTIHTNLSTNGSYVNEENAIGSGFMEIVTISNAETTHIFELYPKDCELFFQHAGGEVLEKNITYY</sequence>
<evidence type="ECO:0000313" key="3">
    <source>
        <dbReference type="Proteomes" id="UP000183940"/>
    </source>
</evidence>
<proteinExistence type="predicted"/>
<gene>
    <name evidence="2" type="ORF">BI308_15275</name>
</gene>
<comment type="caution">
    <text evidence="2">The sequence shown here is derived from an EMBL/GenBank/DDBJ whole genome shotgun (WGS) entry which is preliminary data.</text>
</comment>
<evidence type="ECO:0000313" key="2">
    <source>
        <dbReference type="EMBL" id="OJJ24658.1"/>
    </source>
</evidence>
<evidence type="ECO:0000256" key="1">
    <source>
        <dbReference type="SAM" id="MobiDB-lite"/>
    </source>
</evidence>
<dbReference type="EMBL" id="MLAW01000027">
    <property type="protein sequence ID" value="OJJ24658.1"/>
    <property type="molecule type" value="Genomic_DNA"/>
</dbReference>
<dbReference type="AlphaFoldDB" id="A0A1L9QPP9"/>
<accession>A0A1L9QPP9</accession>
<organism evidence="2 3">
    <name type="scientific">Roseofilum reptotaenium AO1-A</name>
    <dbReference type="NCBI Taxonomy" id="1925591"/>
    <lineage>
        <taxon>Bacteria</taxon>
        <taxon>Bacillati</taxon>
        <taxon>Cyanobacteriota</taxon>
        <taxon>Cyanophyceae</taxon>
        <taxon>Desertifilales</taxon>
        <taxon>Desertifilaceae</taxon>
        <taxon>Roseofilum</taxon>
    </lineage>
</organism>
<protein>
    <submittedName>
        <fullName evidence="2">Uncharacterized protein</fullName>
    </submittedName>
</protein>
<feature type="region of interest" description="Disordered" evidence="1">
    <location>
        <begin position="1"/>
        <end position="21"/>
    </location>
</feature>
<name>A0A1L9QPP9_9CYAN</name>
<reference evidence="2" key="1">
    <citation type="submission" date="2016-10" db="EMBL/GenBank/DDBJ databases">
        <title>CRISPR-Cas defence system in Roseofilum reptotaenium: evidence of a bacteriophage-cyanobacterium arms race in the coral black band disease.</title>
        <authorList>
            <person name="Buerger P."/>
            <person name="Wood-Charlson E.M."/>
            <person name="Weynberg K.D."/>
            <person name="Willis B."/>
            <person name="Van Oppen M.J."/>
        </authorList>
    </citation>
    <scope>NUCLEOTIDE SEQUENCE [LARGE SCALE GENOMIC DNA]</scope>
    <source>
        <strain evidence="2">AO1-A</strain>
    </source>
</reference>
<dbReference type="Proteomes" id="UP000183940">
    <property type="component" value="Unassembled WGS sequence"/>
</dbReference>
<keyword evidence="3" id="KW-1185">Reference proteome</keyword>